<dbReference type="Pfam" id="PF13177">
    <property type="entry name" value="DNA_pol3_delta2"/>
    <property type="match status" value="1"/>
</dbReference>
<protein>
    <recommendedName>
        <fullName evidence="4">DNA-directed DNA polymerase</fullName>
    </recommendedName>
</protein>
<dbReference type="InterPro" id="IPR050238">
    <property type="entry name" value="DNA_Rep/Repair_Clamp_Loader"/>
</dbReference>
<dbReference type="PANTHER" id="PTHR11669:SF8">
    <property type="entry name" value="DNA POLYMERASE III SUBUNIT DELTA"/>
    <property type="match status" value="1"/>
</dbReference>
<gene>
    <name evidence="2" type="ORF">GBA63_12485</name>
</gene>
<evidence type="ECO:0008006" key="4">
    <source>
        <dbReference type="Google" id="ProtNLM"/>
    </source>
</evidence>
<evidence type="ECO:0000313" key="2">
    <source>
        <dbReference type="EMBL" id="QIN83362.1"/>
    </source>
</evidence>
<dbReference type="Gene3D" id="3.40.50.300">
    <property type="entry name" value="P-loop containing nucleotide triphosphate hydrolases"/>
    <property type="match status" value="1"/>
</dbReference>
<feature type="compositionally biased region" description="Basic and acidic residues" evidence="1">
    <location>
        <begin position="1"/>
        <end position="11"/>
    </location>
</feature>
<dbReference type="PANTHER" id="PTHR11669">
    <property type="entry name" value="REPLICATION FACTOR C / DNA POLYMERASE III GAMMA-TAU SUBUNIT"/>
    <property type="match status" value="1"/>
</dbReference>
<reference evidence="2 3" key="1">
    <citation type="submission" date="2019-10" db="EMBL/GenBank/DDBJ databases">
        <title>Rubrobacter sp nov SCSIO 52090 isolated from a deep-sea sediment in the South China Sea.</title>
        <authorList>
            <person name="Chen R.W."/>
        </authorList>
    </citation>
    <scope>NUCLEOTIDE SEQUENCE [LARGE SCALE GENOMIC DNA]</scope>
    <source>
        <strain evidence="2 3">SCSIO 52909</strain>
    </source>
</reference>
<name>A0A6G8QAB2_9ACTN</name>
<dbReference type="AlphaFoldDB" id="A0A6G8QAB2"/>
<keyword evidence="3" id="KW-1185">Reference proteome</keyword>
<dbReference type="RefSeq" id="WP_166176573.1">
    <property type="nucleotide sequence ID" value="NZ_CP045119.1"/>
</dbReference>
<dbReference type="KEGG" id="rub:GBA63_12485"/>
<dbReference type="SUPFAM" id="SSF52540">
    <property type="entry name" value="P-loop containing nucleoside triphosphate hydrolases"/>
    <property type="match status" value="1"/>
</dbReference>
<dbReference type="Proteomes" id="UP000501452">
    <property type="component" value="Chromosome"/>
</dbReference>
<sequence length="388" mass="40972">MTKRLLEERRGSRTGGGMTVGGTGTFNGVFGNATTIRLLENALSTGEAAHAYIFFGLAGVGKRTVARLFGAALVAGGDAGAEDRARRGLHPDLAEIRPEGAFTTIGQVREILRLAASRPFEGARRVFILEADTLNVQAANALLKTLEEPEGEAVFVLLATSREGVMPTILSRAQAVRFNPVPTAEVEEFLRGRGVEEPALAAALGRGSVGLALRYAEDPGLAELRRAVFRAGSSFGEDFEGRYGAVEEIVARAEALGAAREKEVLASFEEPDRRAKDGAKRAGKAARDGAVREALDLLALMYRDAGAVAAGARELAANVDRLDELGAWVDEHPDADWAGAAQVLGEARAALAYNVSPEAILEVALSRIRRRVLEPFPGSSTSASRAGA</sequence>
<dbReference type="GO" id="GO:0006261">
    <property type="term" value="P:DNA-templated DNA replication"/>
    <property type="evidence" value="ECO:0007669"/>
    <property type="project" value="TreeGrafter"/>
</dbReference>
<proteinExistence type="predicted"/>
<dbReference type="InterPro" id="IPR027417">
    <property type="entry name" value="P-loop_NTPase"/>
</dbReference>
<organism evidence="2 3">
    <name type="scientific">Rubrobacter tropicus</name>
    <dbReference type="NCBI Taxonomy" id="2653851"/>
    <lineage>
        <taxon>Bacteria</taxon>
        <taxon>Bacillati</taxon>
        <taxon>Actinomycetota</taxon>
        <taxon>Rubrobacteria</taxon>
        <taxon>Rubrobacterales</taxon>
        <taxon>Rubrobacteraceae</taxon>
        <taxon>Rubrobacter</taxon>
    </lineage>
</organism>
<evidence type="ECO:0000256" key="1">
    <source>
        <dbReference type="SAM" id="MobiDB-lite"/>
    </source>
</evidence>
<accession>A0A6G8QAB2</accession>
<dbReference type="EMBL" id="CP045119">
    <property type="protein sequence ID" value="QIN83362.1"/>
    <property type="molecule type" value="Genomic_DNA"/>
</dbReference>
<evidence type="ECO:0000313" key="3">
    <source>
        <dbReference type="Proteomes" id="UP000501452"/>
    </source>
</evidence>
<feature type="region of interest" description="Disordered" evidence="1">
    <location>
        <begin position="1"/>
        <end position="20"/>
    </location>
</feature>